<evidence type="ECO:0008006" key="3">
    <source>
        <dbReference type="Google" id="ProtNLM"/>
    </source>
</evidence>
<evidence type="ECO:0000313" key="1">
    <source>
        <dbReference type="EMBL" id="TBU52820.1"/>
    </source>
</evidence>
<dbReference type="Proteomes" id="UP000292082">
    <property type="component" value="Unassembled WGS sequence"/>
</dbReference>
<proteinExistence type="predicted"/>
<dbReference type="STRING" id="114155.A0A4Q9PD94"/>
<protein>
    <recommendedName>
        <fullName evidence="3">Reverse transcriptase domain-containing protein</fullName>
    </recommendedName>
</protein>
<dbReference type="AlphaFoldDB" id="A0A4Q9PD94"/>
<feature type="non-terminal residue" evidence="1">
    <location>
        <position position="243"/>
    </location>
</feature>
<organism evidence="1 2">
    <name type="scientific">Dichomitus squalens</name>
    <dbReference type="NCBI Taxonomy" id="114155"/>
    <lineage>
        <taxon>Eukaryota</taxon>
        <taxon>Fungi</taxon>
        <taxon>Dikarya</taxon>
        <taxon>Basidiomycota</taxon>
        <taxon>Agaricomycotina</taxon>
        <taxon>Agaricomycetes</taxon>
        <taxon>Polyporales</taxon>
        <taxon>Polyporaceae</taxon>
        <taxon>Dichomitus</taxon>
    </lineage>
</organism>
<evidence type="ECO:0000313" key="2">
    <source>
        <dbReference type="Proteomes" id="UP000292082"/>
    </source>
</evidence>
<accession>A0A4Q9PD94</accession>
<gene>
    <name evidence="1" type="ORF">BD310DRAFT_787274</name>
</gene>
<sequence>MIQKSPLAGFKVPGLPSPIKVTLFADDTTAYVAEGDDYAVLQNILDVWCSAAKAKFNITKTEIIPIGEKSYREVMARTYKSTGQWKNFPQNVRVAGEGDAIRILGGFFGNSIDHLAVWSPRVAKVKAALDRWRLGHATLDGKRHVIQMVVAGMTQYLSDVQRMPGSVVKRLEKILRDYLWDGKVIPPIAKEHTFLPMDQGGLSIIDLEARNEAIDVMWLKSYLDFSPDRPKWAYVADNILATN</sequence>
<reference evidence="1 2" key="1">
    <citation type="submission" date="2019-01" db="EMBL/GenBank/DDBJ databases">
        <title>Draft genome sequences of three monokaryotic isolates of the white-rot basidiomycete fungus Dichomitus squalens.</title>
        <authorList>
            <consortium name="DOE Joint Genome Institute"/>
            <person name="Lopez S.C."/>
            <person name="Andreopoulos B."/>
            <person name="Pangilinan J."/>
            <person name="Lipzen A."/>
            <person name="Riley R."/>
            <person name="Ahrendt S."/>
            <person name="Ng V."/>
            <person name="Barry K."/>
            <person name="Daum C."/>
            <person name="Grigoriev I.V."/>
            <person name="Hilden K.S."/>
            <person name="Makela M.R."/>
            <person name="de Vries R.P."/>
        </authorList>
    </citation>
    <scope>NUCLEOTIDE SEQUENCE [LARGE SCALE GENOMIC DNA]</scope>
    <source>
        <strain evidence="1 2">CBS 464.89</strain>
    </source>
</reference>
<dbReference type="EMBL" id="ML145235">
    <property type="protein sequence ID" value="TBU52820.1"/>
    <property type="molecule type" value="Genomic_DNA"/>
</dbReference>
<keyword evidence="2" id="KW-1185">Reference proteome</keyword>
<name>A0A4Q9PD94_9APHY</name>